<dbReference type="InterPro" id="IPR039104">
    <property type="entry name" value="6PGL"/>
</dbReference>
<dbReference type="InterPro" id="IPR006148">
    <property type="entry name" value="Glc/Gal-6P_isomerase"/>
</dbReference>
<evidence type="ECO:0000313" key="9">
    <source>
        <dbReference type="EMBL" id="APH54105.1"/>
    </source>
</evidence>
<keyword evidence="7 9" id="KW-0378">Hydrolase</keyword>
<comment type="similarity">
    <text evidence="4 7">Belongs to the glucosamine/galactosamine-6-phosphate isomerase family. 6-phosphogluconolactonase subfamily.</text>
</comment>
<accession>A0AAC9KDN0</accession>
<evidence type="ECO:0000256" key="2">
    <source>
        <dbReference type="ARBA" id="ARBA00002681"/>
    </source>
</evidence>
<dbReference type="CDD" id="cd01400">
    <property type="entry name" value="6PGL"/>
    <property type="match status" value="1"/>
</dbReference>
<dbReference type="GO" id="GO:0006098">
    <property type="term" value="P:pentose-phosphate shunt"/>
    <property type="evidence" value="ECO:0007669"/>
    <property type="project" value="InterPro"/>
</dbReference>
<comment type="function">
    <text evidence="2 7">Hydrolysis of 6-phosphogluconolactone to 6-phosphogluconate.</text>
</comment>
<organism evidence="9 10">
    <name type="scientific">Granulibacter bethesdensis</name>
    <dbReference type="NCBI Taxonomy" id="364410"/>
    <lineage>
        <taxon>Bacteria</taxon>
        <taxon>Pseudomonadati</taxon>
        <taxon>Pseudomonadota</taxon>
        <taxon>Alphaproteobacteria</taxon>
        <taxon>Acetobacterales</taxon>
        <taxon>Acetobacteraceae</taxon>
        <taxon>Granulibacter</taxon>
    </lineage>
</organism>
<comment type="catalytic activity">
    <reaction evidence="1 7">
        <text>6-phospho-D-glucono-1,5-lactone + H2O = 6-phospho-D-gluconate + H(+)</text>
        <dbReference type="Rhea" id="RHEA:12556"/>
        <dbReference type="ChEBI" id="CHEBI:15377"/>
        <dbReference type="ChEBI" id="CHEBI:15378"/>
        <dbReference type="ChEBI" id="CHEBI:57955"/>
        <dbReference type="ChEBI" id="CHEBI:58759"/>
        <dbReference type="EC" id="3.1.1.31"/>
    </reaction>
</comment>
<dbReference type="GO" id="GO:0005975">
    <property type="term" value="P:carbohydrate metabolic process"/>
    <property type="evidence" value="ECO:0007669"/>
    <property type="project" value="UniProtKB-UniRule"/>
</dbReference>
<evidence type="ECO:0000256" key="3">
    <source>
        <dbReference type="ARBA" id="ARBA00004961"/>
    </source>
</evidence>
<reference evidence="10" key="1">
    <citation type="submission" date="2016-11" db="EMBL/GenBank/DDBJ databases">
        <title>Comparative genomic and phenotypic analysis of Granulibacter bethesdensis clinical isolates from patients with chronic granulomatous disease.</title>
        <authorList>
            <person name="Zarember K.A."/>
            <person name="Porcella S.F."/>
            <person name="Chu J."/>
            <person name="Ding L."/>
            <person name="Dahlstrom E."/>
            <person name="Barbian K."/>
            <person name="Martens C."/>
            <person name="Sykora L."/>
            <person name="Kramer S."/>
            <person name="Pettinato A.M."/>
            <person name="Hong H."/>
            <person name="Wald G."/>
            <person name="Berg L.J."/>
            <person name="Rogge L.S."/>
            <person name="Greenberg D.E."/>
            <person name="Falcone E.L."/>
            <person name="Neves J.F."/>
            <person name="Simoes M.J."/>
            <person name="Casal M."/>
            <person name="Rodriguez-Lopez F.C."/>
            <person name="Zelazny A."/>
            <person name="Gallin J.I."/>
            <person name="Holland S.M."/>
        </authorList>
    </citation>
    <scope>NUCLEOTIDE SEQUENCE [LARGE SCALE GENOMIC DNA]</scope>
    <source>
        <strain evidence="10">NIH9.1</strain>
    </source>
</reference>
<dbReference type="Proteomes" id="UP000182373">
    <property type="component" value="Chromosome"/>
</dbReference>
<dbReference type="Pfam" id="PF01182">
    <property type="entry name" value="Glucosamine_iso"/>
    <property type="match status" value="1"/>
</dbReference>
<proteinExistence type="inferred from homology"/>
<dbReference type="NCBIfam" id="TIGR01198">
    <property type="entry name" value="pgl"/>
    <property type="match status" value="1"/>
</dbReference>
<evidence type="ECO:0000259" key="8">
    <source>
        <dbReference type="Pfam" id="PF01182"/>
    </source>
</evidence>
<feature type="domain" description="Glucosamine/galactosamine-6-phosphate isomerase" evidence="8">
    <location>
        <begin position="18"/>
        <end position="236"/>
    </location>
</feature>
<comment type="pathway">
    <text evidence="3 7">Carbohydrate degradation; pentose phosphate pathway; D-ribulose 5-phosphate from D-glucose 6-phosphate (oxidative stage): step 2/3.</text>
</comment>
<evidence type="ECO:0000313" key="10">
    <source>
        <dbReference type="Proteomes" id="UP000182373"/>
    </source>
</evidence>
<dbReference type="GO" id="GO:0017057">
    <property type="term" value="F:6-phosphogluconolactonase activity"/>
    <property type="evidence" value="ECO:0007669"/>
    <property type="project" value="UniProtKB-UniRule"/>
</dbReference>
<evidence type="ECO:0000256" key="7">
    <source>
        <dbReference type="RuleBase" id="RU365095"/>
    </source>
</evidence>
<evidence type="ECO:0000256" key="5">
    <source>
        <dbReference type="ARBA" id="ARBA00013198"/>
    </source>
</evidence>
<dbReference type="PANTHER" id="PTHR11054:SF0">
    <property type="entry name" value="6-PHOSPHOGLUCONOLACTONASE"/>
    <property type="match status" value="1"/>
</dbReference>
<dbReference type="InterPro" id="IPR005900">
    <property type="entry name" value="6-phosphogluconolactonase_DevB"/>
</dbReference>
<dbReference type="AlphaFoldDB" id="A0AAC9KDN0"/>
<gene>
    <name evidence="7" type="primary">pgl</name>
    <name evidence="9" type="ORF">GbCGDNIH9_0851</name>
</gene>
<dbReference type="EMBL" id="CP018191">
    <property type="protein sequence ID" value="APH54105.1"/>
    <property type="molecule type" value="Genomic_DNA"/>
</dbReference>
<dbReference type="SUPFAM" id="SSF100950">
    <property type="entry name" value="NagB/RpiA/CoA transferase-like"/>
    <property type="match status" value="1"/>
</dbReference>
<evidence type="ECO:0000256" key="4">
    <source>
        <dbReference type="ARBA" id="ARBA00010662"/>
    </source>
</evidence>
<dbReference type="EC" id="3.1.1.31" evidence="5 7"/>
<dbReference type="PANTHER" id="PTHR11054">
    <property type="entry name" value="6-PHOSPHOGLUCONOLACTONASE"/>
    <property type="match status" value="1"/>
</dbReference>
<evidence type="ECO:0000256" key="6">
    <source>
        <dbReference type="ARBA" id="ARBA00020337"/>
    </source>
</evidence>
<dbReference type="Gene3D" id="3.40.50.1360">
    <property type="match status" value="1"/>
</dbReference>
<evidence type="ECO:0000256" key="1">
    <source>
        <dbReference type="ARBA" id="ARBA00000832"/>
    </source>
</evidence>
<sequence length="246" mass="26676">MTNPDAAALPGQLVILDTAQALADHVAAWLAERIQKAQAPVRIALSGGSTPKKLYQTLAQAPWNSQIDWSRVHLYWGDERFVPHDDPDSNFHMTNEALLAHIDIPPSNVFPIPGEGDPVTVAQRYEARMKADYGTNTLDPEKPFFDVVFLGLGEDGHTASLIPGQPILKEREKWVAAVSEGRPEVRISLTYPALESASVIAFLVTGKGKAEIVKAVREGTADVPAAHLHPHGQVIWFTADGAASPE</sequence>
<name>A0AAC9KDN0_9PROT</name>
<dbReference type="InterPro" id="IPR037171">
    <property type="entry name" value="NagB/RpiA_transferase-like"/>
</dbReference>
<protein>
    <recommendedName>
        <fullName evidence="6 7">6-phosphogluconolactonase</fullName>
        <shortName evidence="7">6PGL</shortName>
        <ecNumber evidence="5 7">3.1.1.31</ecNumber>
    </recommendedName>
</protein>
<dbReference type="RefSeq" id="WP_072572238.1">
    <property type="nucleotide sequence ID" value="NZ_CP018191.1"/>
</dbReference>